<feature type="compositionally biased region" description="Polar residues" evidence="4">
    <location>
        <begin position="17"/>
        <end position="26"/>
    </location>
</feature>
<keyword evidence="1" id="KW-0479">Metal-binding</keyword>
<evidence type="ECO:0000313" key="6">
    <source>
        <dbReference type="EMBL" id="SPO04406.1"/>
    </source>
</evidence>
<accession>A0AAE8N118</accession>
<dbReference type="InterPro" id="IPR011257">
    <property type="entry name" value="DNA_glycosylase"/>
</dbReference>
<proteinExistence type="predicted"/>
<dbReference type="Pfam" id="PF00730">
    <property type="entry name" value="HhH-GPD"/>
    <property type="match status" value="1"/>
</dbReference>
<reference evidence="6" key="1">
    <citation type="submission" date="2018-03" db="EMBL/GenBank/DDBJ databases">
        <authorList>
            <person name="Guldener U."/>
        </authorList>
    </citation>
    <scope>NUCLEOTIDE SEQUENCE</scope>
</reference>
<sequence>MARVTRATTRQATAAALSSNQQSGSPAGNKRAASTKELDTIPAKRRKADTKSPSKRFKTEDDGSPTPKTPSKPIKAEPGDDTPTKSFTPPTLSTSSLQAKKLKTYTRHAAGSPFPEFPHPTPEEARLAHRILTSLHGAHVRPQEITAPTSRAGCGDSPSVLDSLVRTILSQNTSDANSTRAKQSMDAVYGGSDNWEAIAAGGTAKLERAIKCGGLSVTKSKAIMGVLSAAKDRYGCYSLDHLFEASNDDAMRELIGFQGVGAKTASCVLLFCLRRETFAVDTHVWRITGLLGWRPKKATRDETHAHLEVKIPDEEKYGLHLLLVKHGRVCPECKAGGKNLGNCELRKAFKEKVKEEDTSKVEPDVLGD</sequence>
<dbReference type="Gene3D" id="1.10.1670.10">
    <property type="entry name" value="Helix-hairpin-Helix base-excision DNA repair enzymes (C-terminal)"/>
    <property type="match status" value="1"/>
</dbReference>
<evidence type="ECO:0000259" key="5">
    <source>
        <dbReference type="PROSITE" id="PS51839"/>
    </source>
</evidence>
<dbReference type="Gene3D" id="1.10.340.30">
    <property type="entry name" value="Hypothetical protein, domain 2"/>
    <property type="match status" value="1"/>
</dbReference>
<dbReference type="GO" id="GO:0051536">
    <property type="term" value="F:iron-sulfur cluster binding"/>
    <property type="evidence" value="ECO:0007669"/>
    <property type="project" value="UniProtKB-KW"/>
</dbReference>
<evidence type="ECO:0000256" key="1">
    <source>
        <dbReference type="ARBA" id="ARBA00022723"/>
    </source>
</evidence>
<feature type="compositionally biased region" description="Low complexity" evidence="4">
    <location>
        <begin position="1"/>
        <end position="16"/>
    </location>
</feature>
<organism evidence="6 7">
    <name type="scientific">Cephalotrichum gorgonifer</name>
    <dbReference type="NCBI Taxonomy" id="2041049"/>
    <lineage>
        <taxon>Eukaryota</taxon>
        <taxon>Fungi</taxon>
        <taxon>Dikarya</taxon>
        <taxon>Ascomycota</taxon>
        <taxon>Pezizomycotina</taxon>
        <taxon>Sordariomycetes</taxon>
        <taxon>Hypocreomycetidae</taxon>
        <taxon>Microascales</taxon>
        <taxon>Microascaceae</taxon>
        <taxon>Cephalotrichum</taxon>
    </lineage>
</organism>
<evidence type="ECO:0000256" key="4">
    <source>
        <dbReference type="SAM" id="MobiDB-lite"/>
    </source>
</evidence>
<dbReference type="GO" id="GO:0046872">
    <property type="term" value="F:metal ion binding"/>
    <property type="evidence" value="ECO:0007669"/>
    <property type="project" value="UniProtKB-KW"/>
</dbReference>
<dbReference type="AlphaFoldDB" id="A0AAE8N118"/>
<keyword evidence="7" id="KW-1185">Reference proteome</keyword>
<keyword evidence="2" id="KW-0408">Iron</keyword>
<dbReference type="PANTHER" id="PTHR47203">
    <property type="match status" value="1"/>
</dbReference>
<dbReference type="PROSITE" id="PS51839">
    <property type="entry name" value="4FE4S_HC3"/>
    <property type="match status" value="1"/>
</dbReference>
<keyword evidence="3" id="KW-0411">Iron-sulfur</keyword>
<feature type="compositionally biased region" description="Low complexity" evidence="4">
    <location>
        <begin position="64"/>
        <end position="73"/>
    </location>
</feature>
<evidence type="ECO:0000256" key="3">
    <source>
        <dbReference type="ARBA" id="ARBA00023014"/>
    </source>
</evidence>
<dbReference type="InterPro" id="IPR023170">
    <property type="entry name" value="HhH_base_excis_C"/>
</dbReference>
<feature type="compositionally biased region" description="Low complexity" evidence="4">
    <location>
        <begin position="84"/>
        <end position="96"/>
    </location>
</feature>
<dbReference type="GO" id="GO:0016491">
    <property type="term" value="F:oxidoreductase activity"/>
    <property type="evidence" value="ECO:0007669"/>
    <property type="project" value="InterPro"/>
</dbReference>
<dbReference type="CDD" id="cd00056">
    <property type="entry name" value="ENDO3c"/>
    <property type="match status" value="1"/>
</dbReference>
<feature type="compositionally biased region" description="Basic and acidic residues" evidence="4">
    <location>
        <begin position="49"/>
        <end position="61"/>
    </location>
</feature>
<dbReference type="SMART" id="SM00478">
    <property type="entry name" value="ENDO3c"/>
    <property type="match status" value="1"/>
</dbReference>
<dbReference type="EMBL" id="ONZQ02000010">
    <property type="protein sequence ID" value="SPO04406.1"/>
    <property type="molecule type" value="Genomic_DNA"/>
</dbReference>
<evidence type="ECO:0000313" key="7">
    <source>
        <dbReference type="Proteomes" id="UP001187682"/>
    </source>
</evidence>
<name>A0AAE8N118_9PEZI</name>
<comment type="caution">
    <text evidence="6">The sequence shown here is derived from an EMBL/GenBank/DDBJ whole genome shotgun (WGS) entry which is preliminary data.</text>
</comment>
<dbReference type="GO" id="GO:0006285">
    <property type="term" value="P:base-excision repair, AP site formation"/>
    <property type="evidence" value="ECO:0007669"/>
    <property type="project" value="UniProtKB-ARBA"/>
</dbReference>
<dbReference type="InterPro" id="IPR019574">
    <property type="entry name" value="NADH_UbQ_OxRdtase_Gsu_4Fe4S-bd"/>
</dbReference>
<dbReference type="Proteomes" id="UP001187682">
    <property type="component" value="Unassembled WGS sequence"/>
</dbReference>
<protein>
    <recommendedName>
        <fullName evidence="5">4Fe-4S His(Cys)3-ligated-type domain-containing protein</fullName>
    </recommendedName>
</protein>
<evidence type="ECO:0000256" key="2">
    <source>
        <dbReference type="ARBA" id="ARBA00023004"/>
    </source>
</evidence>
<dbReference type="GO" id="GO:0000702">
    <property type="term" value="F:oxidized base lesion DNA N-glycosylase activity"/>
    <property type="evidence" value="ECO:0007669"/>
    <property type="project" value="UniProtKB-ARBA"/>
</dbReference>
<dbReference type="InterPro" id="IPR003265">
    <property type="entry name" value="HhH-GPD_domain"/>
</dbReference>
<dbReference type="SUPFAM" id="SSF48150">
    <property type="entry name" value="DNA-glycosylase"/>
    <property type="match status" value="1"/>
</dbReference>
<dbReference type="PANTHER" id="PTHR47203:SF1">
    <property type="entry name" value="HYPOTHETICAL BASE EXCISION DNA REPAIR PROTEIN (EUROFUNG)"/>
    <property type="match status" value="1"/>
</dbReference>
<feature type="domain" description="4Fe-4S His(Cys)3-ligated-type" evidence="5">
    <location>
        <begin position="310"/>
        <end position="353"/>
    </location>
</feature>
<gene>
    <name evidence="6" type="ORF">DNG_07091</name>
</gene>
<feature type="region of interest" description="Disordered" evidence="4">
    <location>
        <begin position="1"/>
        <end position="98"/>
    </location>
</feature>